<evidence type="ECO:0000313" key="5">
    <source>
        <dbReference type="EMBL" id="RLQ87154.1"/>
    </source>
</evidence>
<dbReference type="SUPFAM" id="SSF51206">
    <property type="entry name" value="cAMP-binding domain-like"/>
    <property type="match status" value="1"/>
</dbReference>
<dbReference type="GO" id="GO:0005829">
    <property type="term" value="C:cytosol"/>
    <property type="evidence" value="ECO:0007669"/>
    <property type="project" value="TreeGrafter"/>
</dbReference>
<dbReference type="Pfam" id="PF13545">
    <property type="entry name" value="HTH_Crp_2"/>
    <property type="match status" value="1"/>
</dbReference>
<dbReference type="Pfam" id="PF00027">
    <property type="entry name" value="cNMP_binding"/>
    <property type="match status" value="1"/>
</dbReference>
<dbReference type="AlphaFoldDB" id="A0A3L7J9Q2"/>
<dbReference type="SMART" id="SM00100">
    <property type="entry name" value="cNMP"/>
    <property type="match status" value="1"/>
</dbReference>
<evidence type="ECO:0000256" key="1">
    <source>
        <dbReference type="ARBA" id="ARBA00023015"/>
    </source>
</evidence>
<dbReference type="InterPro" id="IPR050397">
    <property type="entry name" value="Env_Response_Regulators"/>
</dbReference>
<evidence type="ECO:0000256" key="3">
    <source>
        <dbReference type="ARBA" id="ARBA00023163"/>
    </source>
</evidence>
<dbReference type="PRINTS" id="PR00034">
    <property type="entry name" value="HTHCRP"/>
</dbReference>
<feature type="domain" description="HTH crp-type" evidence="4">
    <location>
        <begin position="158"/>
        <end position="235"/>
    </location>
</feature>
<dbReference type="Proteomes" id="UP000281094">
    <property type="component" value="Unassembled WGS sequence"/>
</dbReference>
<dbReference type="InterPro" id="IPR014710">
    <property type="entry name" value="RmlC-like_jellyroll"/>
</dbReference>
<keyword evidence="1" id="KW-0805">Transcription regulation</keyword>
<dbReference type="InterPro" id="IPR036388">
    <property type="entry name" value="WH-like_DNA-bd_sf"/>
</dbReference>
<keyword evidence="6" id="KW-1185">Reference proteome</keyword>
<reference evidence="5 6" key="1">
    <citation type="submission" date="2018-10" db="EMBL/GenBank/DDBJ databases">
        <title>Notoacmeibacter sp. M2BS9Y-3-1, whole genome shotgun sequence.</title>
        <authorList>
            <person name="Tuo L."/>
        </authorList>
    </citation>
    <scope>NUCLEOTIDE SEQUENCE [LARGE SCALE GENOMIC DNA]</scope>
    <source>
        <strain evidence="5 6">M2BS9Y-3-1</strain>
    </source>
</reference>
<evidence type="ECO:0000256" key="2">
    <source>
        <dbReference type="ARBA" id="ARBA00023125"/>
    </source>
</evidence>
<dbReference type="SMART" id="SM00419">
    <property type="entry name" value="HTH_CRP"/>
    <property type="match status" value="1"/>
</dbReference>
<keyword evidence="3" id="KW-0804">Transcription</keyword>
<dbReference type="CDD" id="cd00092">
    <property type="entry name" value="HTH_CRP"/>
    <property type="match status" value="1"/>
</dbReference>
<proteinExistence type="predicted"/>
<dbReference type="PANTHER" id="PTHR24567:SF75">
    <property type="entry name" value="FUMARATE AND NITRATE REDUCTION REGULATORY PROTEIN"/>
    <property type="match status" value="1"/>
</dbReference>
<protein>
    <submittedName>
        <fullName evidence="5">Crp/Fnr family transcriptional regulator</fullName>
    </submittedName>
</protein>
<dbReference type="InterPro" id="IPR018490">
    <property type="entry name" value="cNMP-bd_dom_sf"/>
</dbReference>
<dbReference type="RefSeq" id="WP_121644122.1">
    <property type="nucleotide sequence ID" value="NZ_RCWN01000001.1"/>
</dbReference>
<gene>
    <name evidence="5" type="ORF">D8780_01910</name>
</gene>
<dbReference type="EMBL" id="RCWN01000001">
    <property type="protein sequence ID" value="RLQ87154.1"/>
    <property type="molecule type" value="Genomic_DNA"/>
</dbReference>
<comment type="caution">
    <text evidence="5">The sequence shown here is derived from an EMBL/GenBank/DDBJ whole genome shotgun (WGS) entry which is preliminary data.</text>
</comment>
<evidence type="ECO:0000259" key="4">
    <source>
        <dbReference type="PROSITE" id="PS51063"/>
    </source>
</evidence>
<dbReference type="CDD" id="cd00038">
    <property type="entry name" value="CAP_ED"/>
    <property type="match status" value="1"/>
</dbReference>
<dbReference type="InterPro" id="IPR036390">
    <property type="entry name" value="WH_DNA-bd_sf"/>
</dbReference>
<name>A0A3L7J9Q2_9HYPH</name>
<dbReference type="Gene3D" id="1.10.10.10">
    <property type="entry name" value="Winged helix-like DNA-binding domain superfamily/Winged helix DNA-binding domain"/>
    <property type="match status" value="1"/>
</dbReference>
<organism evidence="5 6">
    <name type="scientific">Notoacmeibacter ruber</name>
    <dbReference type="NCBI Taxonomy" id="2670375"/>
    <lineage>
        <taxon>Bacteria</taxon>
        <taxon>Pseudomonadati</taxon>
        <taxon>Pseudomonadota</taxon>
        <taxon>Alphaproteobacteria</taxon>
        <taxon>Hyphomicrobiales</taxon>
        <taxon>Notoacmeibacteraceae</taxon>
        <taxon>Notoacmeibacter</taxon>
    </lineage>
</organism>
<dbReference type="PANTHER" id="PTHR24567">
    <property type="entry name" value="CRP FAMILY TRANSCRIPTIONAL REGULATORY PROTEIN"/>
    <property type="match status" value="1"/>
</dbReference>
<keyword evidence="2" id="KW-0238">DNA-binding</keyword>
<evidence type="ECO:0000313" key="6">
    <source>
        <dbReference type="Proteomes" id="UP000281094"/>
    </source>
</evidence>
<dbReference type="InterPro" id="IPR012318">
    <property type="entry name" value="HTH_CRP"/>
</dbReference>
<dbReference type="PROSITE" id="PS51063">
    <property type="entry name" value="HTH_CRP_2"/>
    <property type="match status" value="1"/>
</dbReference>
<dbReference type="GO" id="GO:0003677">
    <property type="term" value="F:DNA binding"/>
    <property type="evidence" value="ECO:0007669"/>
    <property type="project" value="UniProtKB-KW"/>
</dbReference>
<accession>A0A3L7J9Q2</accession>
<dbReference type="GO" id="GO:0003700">
    <property type="term" value="F:DNA-binding transcription factor activity"/>
    <property type="evidence" value="ECO:0007669"/>
    <property type="project" value="TreeGrafter"/>
</dbReference>
<dbReference type="SUPFAM" id="SSF46785">
    <property type="entry name" value="Winged helix' DNA-binding domain"/>
    <property type="match status" value="1"/>
</dbReference>
<sequence length="246" mass="27181">MSNKRVDIHNSNIPQVCVACEARHHGVCGTLTPAQLTKLSQTTNKHIYSPDEEMVPAGGEISHYSNILSGVVKLTRLMADGRQQIVGLQFAPDFLGRPFRASSDISAEAATEVRVCAFPKSTLEELVNEAPELEHKLHEQALKELDEAREWILTLGRKTATEKVASFLYLIATHIDPERSLDTAPMRFELPLKRADIADFLGLTIETVSRQITKLRKSGIIELEGTRIVIVPSIAALRRASASDSF</sequence>
<dbReference type="Gene3D" id="2.60.120.10">
    <property type="entry name" value="Jelly Rolls"/>
    <property type="match status" value="1"/>
</dbReference>
<dbReference type="InterPro" id="IPR000595">
    <property type="entry name" value="cNMP-bd_dom"/>
</dbReference>